<dbReference type="Gene3D" id="3.40.50.12780">
    <property type="entry name" value="N-terminal domain of ligase-like"/>
    <property type="match status" value="1"/>
</dbReference>
<dbReference type="CDD" id="cd12119">
    <property type="entry name" value="ttLC_FACS_AlkK_like"/>
    <property type="match status" value="1"/>
</dbReference>
<dbReference type="AlphaFoldDB" id="A0A432VRB0"/>
<feature type="domain" description="AMP-binding enzyme C-terminal" evidence="6">
    <location>
        <begin position="464"/>
        <end position="539"/>
    </location>
</feature>
<comment type="caution">
    <text evidence="7">The sequence shown here is derived from an EMBL/GenBank/DDBJ whole genome shotgun (WGS) entry which is preliminary data.</text>
</comment>
<dbReference type="RefSeq" id="WP_126793543.1">
    <property type="nucleotide sequence ID" value="NZ_PIPI01000007.1"/>
</dbReference>
<gene>
    <name evidence="7" type="ORF">CWE06_09620</name>
</gene>
<proteinExistence type="inferred from homology"/>
<dbReference type="Pfam" id="PF13193">
    <property type="entry name" value="AMP-binding_C"/>
    <property type="match status" value="1"/>
</dbReference>
<dbReference type="Gene3D" id="3.30.300.30">
    <property type="match status" value="1"/>
</dbReference>
<organism evidence="7 8">
    <name type="scientific">Aliidiomarina haloalkalitolerans</name>
    <dbReference type="NCBI Taxonomy" id="859059"/>
    <lineage>
        <taxon>Bacteria</taxon>
        <taxon>Pseudomonadati</taxon>
        <taxon>Pseudomonadota</taxon>
        <taxon>Gammaproteobacteria</taxon>
        <taxon>Alteromonadales</taxon>
        <taxon>Idiomarinaceae</taxon>
        <taxon>Aliidiomarina</taxon>
    </lineage>
</organism>
<evidence type="ECO:0000313" key="7">
    <source>
        <dbReference type="EMBL" id="RUO18847.1"/>
    </source>
</evidence>
<evidence type="ECO:0000259" key="6">
    <source>
        <dbReference type="Pfam" id="PF13193"/>
    </source>
</evidence>
<name>A0A432VRB0_9GAMM</name>
<dbReference type="PANTHER" id="PTHR43859">
    <property type="entry name" value="ACYL-ACTIVATING ENZYME"/>
    <property type="match status" value="1"/>
</dbReference>
<dbReference type="PROSITE" id="PS00455">
    <property type="entry name" value="AMP_BINDING"/>
    <property type="match status" value="1"/>
</dbReference>
<dbReference type="NCBIfam" id="NF004837">
    <property type="entry name" value="PRK06187.1"/>
    <property type="match status" value="1"/>
</dbReference>
<evidence type="ECO:0000256" key="4">
    <source>
        <dbReference type="ARBA" id="ARBA00023098"/>
    </source>
</evidence>
<evidence type="ECO:0000256" key="1">
    <source>
        <dbReference type="ARBA" id="ARBA00006432"/>
    </source>
</evidence>
<protein>
    <submittedName>
        <fullName evidence="7">Long-chain fatty acid--CoA ligase</fullName>
    </submittedName>
</protein>
<dbReference type="InterPro" id="IPR000873">
    <property type="entry name" value="AMP-dep_synth/lig_dom"/>
</dbReference>
<dbReference type="GO" id="GO:0016874">
    <property type="term" value="F:ligase activity"/>
    <property type="evidence" value="ECO:0007669"/>
    <property type="project" value="UniProtKB-KW"/>
</dbReference>
<feature type="domain" description="AMP-dependent synthetase/ligase" evidence="5">
    <location>
        <begin position="40"/>
        <end position="416"/>
    </location>
</feature>
<keyword evidence="4" id="KW-0443">Lipid metabolism</keyword>
<dbReference type="FunFam" id="3.30.300.30:FF:000008">
    <property type="entry name" value="2,3-dihydroxybenzoate-AMP ligase"/>
    <property type="match status" value="1"/>
</dbReference>
<dbReference type="Proteomes" id="UP000288212">
    <property type="component" value="Unassembled WGS sequence"/>
</dbReference>
<evidence type="ECO:0000313" key="8">
    <source>
        <dbReference type="Proteomes" id="UP000288212"/>
    </source>
</evidence>
<dbReference type="Pfam" id="PF00501">
    <property type="entry name" value="AMP-binding"/>
    <property type="match status" value="1"/>
</dbReference>
<dbReference type="InterPro" id="IPR025110">
    <property type="entry name" value="AMP-bd_C"/>
</dbReference>
<dbReference type="PANTHER" id="PTHR43859:SF4">
    <property type="entry name" value="BUTANOATE--COA LIGASE AAE1-RELATED"/>
    <property type="match status" value="1"/>
</dbReference>
<evidence type="ECO:0000256" key="2">
    <source>
        <dbReference type="ARBA" id="ARBA00022598"/>
    </source>
</evidence>
<comment type="similarity">
    <text evidence="1">Belongs to the ATP-dependent AMP-binding enzyme family.</text>
</comment>
<evidence type="ECO:0000259" key="5">
    <source>
        <dbReference type="Pfam" id="PF00501"/>
    </source>
</evidence>
<dbReference type="InterPro" id="IPR045851">
    <property type="entry name" value="AMP-bd_C_sf"/>
</dbReference>
<dbReference type="OrthoDB" id="9803968at2"/>
<dbReference type="InterPro" id="IPR020845">
    <property type="entry name" value="AMP-binding_CS"/>
</dbReference>
<evidence type="ECO:0000256" key="3">
    <source>
        <dbReference type="ARBA" id="ARBA00022832"/>
    </source>
</evidence>
<keyword evidence="2 7" id="KW-0436">Ligase</keyword>
<dbReference type="GO" id="GO:0006631">
    <property type="term" value="P:fatty acid metabolic process"/>
    <property type="evidence" value="ECO:0007669"/>
    <property type="project" value="UniProtKB-KW"/>
</dbReference>
<dbReference type="SUPFAM" id="SSF56801">
    <property type="entry name" value="Acetyl-CoA synthetase-like"/>
    <property type="match status" value="1"/>
</dbReference>
<reference evidence="7 8" key="1">
    <citation type="journal article" date="2011" name="Front. Microbiol.">
        <title>Genomic signatures of strain selection and enhancement in Bacillus atrophaeus var. globigii, a historical biowarfare simulant.</title>
        <authorList>
            <person name="Gibbons H.S."/>
            <person name="Broomall S.M."/>
            <person name="McNew L.A."/>
            <person name="Daligault H."/>
            <person name="Chapman C."/>
            <person name="Bruce D."/>
            <person name="Karavis M."/>
            <person name="Krepps M."/>
            <person name="McGregor P.A."/>
            <person name="Hong C."/>
            <person name="Park K.H."/>
            <person name="Akmal A."/>
            <person name="Feldman A."/>
            <person name="Lin J.S."/>
            <person name="Chang W.E."/>
            <person name="Higgs B.W."/>
            <person name="Demirev P."/>
            <person name="Lindquist J."/>
            <person name="Liem A."/>
            <person name="Fochler E."/>
            <person name="Read T.D."/>
            <person name="Tapia R."/>
            <person name="Johnson S."/>
            <person name="Bishop-Lilly K.A."/>
            <person name="Detter C."/>
            <person name="Han C."/>
            <person name="Sozhamannan S."/>
            <person name="Rosenzweig C.N."/>
            <person name="Skowronski E.W."/>
        </authorList>
    </citation>
    <scope>NUCLEOTIDE SEQUENCE [LARGE SCALE GENOMIC DNA]</scope>
    <source>
        <strain evidence="7 8">AK5</strain>
    </source>
</reference>
<dbReference type="InterPro" id="IPR042099">
    <property type="entry name" value="ANL_N_sf"/>
</dbReference>
<accession>A0A432VRB0</accession>
<sequence length="560" mass="62199">MQSVVEDKSPTDSQGQFAGNMMTTQMLVIDLLDFGRKTFPQQEIVSRRLEGDIHRYTYADCWCRTGQLAHALTELGVQAGDCVATLAWNTYRHMELYYAVSGIGAVLHTVNPRLFSEQIEYIINHAEDRYVFVDLGFVDILEAIQDQLPTVRGYVILTDSATMPKTSLANALCYEELLQQQPDTFTWPRFDENSAASLCYTSGTTGHPKGVLYSHRALVLHAQATVSRALLDLQSDTVLLPMVAMYHASAWGAPYAAPLAGSKLVLPGKGMDGASMWELIKSEQVNVGLGVPTIWLTLHNYLTEQEITVTPLERVCVGGAASPIGMVRTYAERYNVYWQPIWGMTETAPLATSLPPTSALLALPKEQRYELQTTAGRAAFGVEMDIFDADDQPVAHDGTSSGELRVRGPWICSQYYKNDDLSSFPNGWLATGDIAVIDPQGYMRVVDRKKDVIKSGGEWISSLEIENIVSLHEAVNECAVVGVKHPKWDERPLLLVVLNKGMQADQATILEYLHGKIAKWWLPDAVEFVAELPKTGTGKVRKNDLRDQYFHYLSTQGKTS</sequence>
<dbReference type="EMBL" id="PIPI01000007">
    <property type="protein sequence ID" value="RUO18847.1"/>
    <property type="molecule type" value="Genomic_DNA"/>
</dbReference>
<keyword evidence="8" id="KW-1185">Reference proteome</keyword>
<keyword evidence="3" id="KW-0276">Fatty acid metabolism</keyword>